<dbReference type="Proteomes" id="UP001321473">
    <property type="component" value="Unassembled WGS sequence"/>
</dbReference>
<proteinExistence type="predicted"/>
<keyword evidence="3" id="KW-1185">Reference proteome</keyword>
<sequence>MLDVSYLRFVQVLICLACCPFYDTEPNYQPFIVPVPVSNSTRTYHQAAVNGFSAFYNDMFVLYKRTATSWEISPTSERINTVVNWRHFSGHGNGPTVTMLDVSYLRFVQVLICLACCPFYDTEPNYQPFIVSVPVSNSTRTYHQAAVNGFSAFYNDMFVLYKRTATSWEISPTSERINTVVNWRHFSGHGNGPTVTMLDVSYLRFVQVLICLACCPFYDTEPNYQPFIVPVPVSNSTRTYHQAAVNGFSAFYNDMFVWYKRTATSWETSPTSERINTAVNWQHFSGHGNGPTVTMLDVSYLSICSGPDLPRMPPFLRHGTKLPAIHCSRARQQQHPDVPPGGCKWLQCFLQ</sequence>
<feature type="signal peptide" evidence="1">
    <location>
        <begin position="1"/>
        <end position="24"/>
    </location>
</feature>
<name>A0AAQ4F0F2_AMBAM</name>
<evidence type="ECO:0008006" key="4">
    <source>
        <dbReference type="Google" id="ProtNLM"/>
    </source>
</evidence>
<evidence type="ECO:0000313" key="2">
    <source>
        <dbReference type="EMBL" id="KAK8780203.1"/>
    </source>
</evidence>
<dbReference type="AlphaFoldDB" id="A0AAQ4F0F2"/>
<protein>
    <recommendedName>
        <fullName evidence="4">Secreted protein</fullName>
    </recommendedName>
</protein>
<dbReference type="EMBL" id="JARKHS020009105">
    <property type="protein sequence ID" value="KAK8780203.1"/>
    <property type="molecule type" value="Genomic_DNA"/>
</dbReference>
<evidence type="ECO:0000256" key="1">
    <source>
        <dbReference type="SAM" id="SignalP"/>
    </source>
</evidence>
<feature type="chain" id="PRO_5043026251" description="Secreted protein" evidence="1">
    <location>
        <begin position="25"/>
        <end position="351"/>
    </location>
</feature>
<comment type="caution">
    <text evidence="2">The sequence shown here is derived from an EMBL/GenBank/DDBJ whole genome shotgun (WGS) entry which is preliminary data.</text>
</comment>
<accession>A0AAQ4F0F2</accession>
<organism evidence="2 3">
    <name type="scientific">Amblyomma americanum</name>
    <name type="common">Lone star tick</name>
    <dbReference type="NCBI Taxonomy" id="6943"/>
    <lineage>
        <taxon>Eukaryota</taxon>
        <taxon>Metazoa</taxon>
        <taxon>Ecdysozoa</taxon>
        <taxon>Arthropoda</taxon>
        <taxon>Chelicerata</taxon>
        <taxon>Arachnida</taxon>
        <taxon>Acari</taxon>
        <taxon>Parasitiformes</taxon>
        <taxon>Ixodida</taxon>
        <taxon>Ixodoidea</taxon>
        <taxon>Ixodidae</taxon>
        <taxon>Amblyomminae</taxon>
        <taxon>Amblyomma</taxon>
    </lineage>
</organism>
<reference evidence="2 3" key="1">
    <citation type="journal article" date="2023" name="Arcadia Sci">
        <title>De novo assembly of a long-read Amblyomma americanum tick genome.</title>
        <authorList>
            <person name="Chou S."/>
            <person name="Poskanzer K.E."/>
            <person name="Rollins M."/>
            <person name="Thuy-Boun P.S."/>
        </authorList>
    </citation>
    <scope>NUCLEOTIDE SEQUENCE [LARGE SCALE GENOMIC DNA]</scope>
    <source>
        <strain evidence="2">F_SG_1</strain>
        <tissue evidence="2">Salivary glands</tissue>
    </source>
</reference>
<keyword evidence="1" id="KW-0732">Signal</keyword>
<evidence type="ECO:0000313" key="3">
    <source>
        <dbReference type="Proteomes" id="UP001321473"/>
    </source>
</evidence>
<gene>
    <name evidence="2" type="ORF">V5799_018455</name>
</gene>